<dbReference type="InterPro" id="IPR026881">
    <property type="entry name" value="WYL_dom"/>
</dbReference>
<dbReference type="PANTHER" id="PTHR34580">
    <property type="match status" value="1"/>
</dbReference>
<evidence type="ECO:0000313" key="3">
    <source>
        <dbReference type="Proteomes" id="UP000267128"/>
    </source>
</evidence>
<dbReference type="InterPro" id="IPR051534">
    <property type="entry name" value="CBASS_pafABC_assoc_protein"/>
</dbReference>
<feature type="domain" description="WYL" evidence="1">
    <location>
        <begin position="151"/>
        <end position="217"/>
    </location>
</feature>
<sequence length="329" mass="35952">MPPKYAQRFARLPEVFTILAAHPNGLPLATLAARVGAPPAELRADLLAFFTADLNGFLGLTRPPTLDFLGPDGSDVDPNDAEVVRLSDDRQRDELGVEYVDARELGLIYNAALALQEIDPDDPHLQGALDVLAETMVGQPIESETASGTGLELLQDAARDHRRVRIVYSRAWSEGVIDRVIDPYRLVQTRRGWEIDAGPPDADGQLRTYLLSNLRSYDVLDESFEPPADLEARLVEQRSTRTVRVRVPHAARWAADMYAEQVTVVGDDEEDVTLDLELLAPVERRVGLLLLAAGADARVVDPPGMISALADVAQQLLAHHRGQGGAVRA</sequence>
<evidence type="ECO:0000313" key="2">
    <source>
        <dbReference type="EMBL" id="RNL65394.1"/>
    </source>
</evidence>
<evidence type="ECO:0000259" key="1">
    <source>
        <dbReference type="Pfam" id="PF13280"/>
    </source>
</evidence>
<dbReference type="EMBL" id="RJSE01000003">
    <property type="protein sequence ID" value="RNL65394.1"/>
    <property type="molecule type" value="Genomic_DNA"/>
</dbReference>
<name>A0A3N0CPJ8_9ACTN</name>
<dbReference type="PROSITE" id="PS52050">
    <property type="entry name" value="WYL"/>
    <property type="match status" value="1"/>
</dbReference>
<accession>A0A3N0CPJ8</accession>
<protein>
    <submittedName>
        <fullName evidence="2">WYL domain-containing protein</fullName>
    </submittedName>
</protein>
<dbReference type="RefSeq" id="WP_123226497.1">
    <property type="nucleotide sequence ID" value="NZ_RJSE01000003.1"/>
</dbReference>
<dbReference type="OrthoDB" id="3768405at2"/>
<gene>
    <name evidence="2" type="ORF">EFK50_05410</name>
</gene>
<dbReference type="AlphaFoldDB" id="A0A3N0CPJ8"/>
<comment type="caution">
    <text evidence="2">The sequence shown here is derived from an EMBL/GenBank/DDBJ whole genome shotgun (WGS) entry which is preliminary data.</text>
</comment>
<dbReference type="Proteomes" id="UP000267128">
    <property type="component" value="Unassembled WGS sequence"/>
</dbReference>
<organism evidence="2 3">
    <name type="scientific">Nocardioides marmoriginsengisoli</name>
    <dbReference type="NCBI Taxonomy" id="661483"/>
    <lineage>
        <taxon>Bacteria</taxon>
        <taxon>Bacillati</taxon>
        <taxon>Actinomycetota</taxon>
        <taxon>Actinomycetes</taxon>
        <taxon>Propionibacteriales</taxon>
        <taxon>Nocardioidaceae</taxon>
        <taxon>Nocardioides</taxon>
    </lineage>
</organism>
<dbReference type="Pfam" id="PF13280">
    <property type="entry name" value="WYL"/>
    <property type="match status" value="1"/>
</dbReference>
<reference evidence="2 3" key="1">
    <citation type="submission" date="2018-11" db="EMBL/GenBank/DDBJ databases">
        <authorList>
            <person name="Li F."/>
        </authorList>
    </citation>
    <scope>NUCLEOTIDE SEQUENCE [LARGE SCALE GENOMIC DNA]</scope>
    <source>
        <strain evidence="2 3">Gsoil 097</strain>
    </source>
</reference>
<proteinExistence type="predicted"/>
<keyword evidence="3" id="KW-1185">Reference proteome</keyword>
<dbReference type="PANTHER" id="PTHR34580:SF1">
    <property type="entry name" value="PROTEIN PAFC"/>
    <property type="match status" value="1"/>
</dbReference>